<organism evidence="2 3">
    <name type="scientific">Arabidopsis thaliana x Arabidopsis arenosa</name>
    <dbReference type="NCBI Taxonomy" id="1240361"/>
    <lineage>
        <taxon>Eukaryota</taxon>
        <taxon>Viridiplantae</taxon>
        <taxon>Streptophyta</taxon>
        <taxon>Embryophyta</taxon>
        <taxon>Tracheophyta</taxon>
        <taxon>Spermatophyta</taxon>
        <taxon>Magnoliopsida</taxon>
        <taxon>eudicotyledons</taxon>
        <taxon>Gunneridae</taxon>
        <taxon>Pentapetalae</taxon>
        <taxon>rosids</taxon>
        <taxon>malvids</taxon>
        <taxon>Brassicales</taxon>
        <taxon>Brassicaceae</taxon>
        <taxon>Camelineae</taxon>
        <taxon>Arabidopsis</taxon>
    </lineage>
</organism>
<accession>A0A8T2BIM0</accession>
<proteinExistence type="predicted"/>
<evidence type="ECO:0000313" key="2">
    <source>
        <dbReference type="EMBL" id="KAG7587238.1"/>
    </source>
</evidence>
<sequence length="69" mass="7367">MMQFKYVIPDDMLKNAPMFKRLYARVKGKNSSLGVGRGRGAAVRAKAQGTGRGTGGRAAVPPVTCEEIV</sequence>
<reference evidence="2 3" key="1">
    <citation type="submission" date="2020-12" db="EMBL/GenBank/DDBJ databases">
        <title>Concerted genomic and epigenomic changes stabilize Arabidopsis allopolyploids.</title>
        <authorList>
            <person name="Chen Z."/>
        </authorList>
    </citation>
    <scope>NUCLEOTIDE SEQUENCE [LARGE SCALE GENOMIC DNA]</scope>
    <source>
        <strain evidence="2">Allo738</strain>
        <tissue evidence="2">Leaf</tissue>
    </source>
</reference>
<dbReference type="Proteomes" id="UP000694240">
    <property type="component" value="Chromosome 7"/>
</dbReference>
<keyword evidence="3" id="KW-1185">Reference proteome</keyword>
<name>A0A8T2BIM0_9BRAS</name>
<evidence type="ECO:0000256" key="1">
    <source>
        <dbReference type="SAM" id="MobiDB-lite"/>
    </source>
</evidence>
<gene>
    <name evidence="2" type="ORF">ISN45_Aa02g024610</name>
</gene>
<feature type="region of interest" description="Disordered" evidence="1">
    <location>
        <begin position="30"/>
        <end position="59"/>
    </location>
</feature>
<protein>
    <submittedName>
        <fullName evidence="2">Uncharacterized protein</fullName>
    </submittedName>
</protein>
<dbReference type="EMBL" id="JAEFBK010000007">
    <property type="protein sequence ID" value="KAG7587238.1"/>
    <property type="molecule type" value="Genomic_DNA"/>
</dbReference>
<comment type="caution">
    <text evidence="2">The sequence shown here is derived from an EMBL/GenBank/DDBJ whole genome shotgun (WGS) entry which is preliminary data.</text>
</comment>
<dbReference type="AlphaFoldDB" id="A0A8T2BIM0"/>
<evidence type="ECO:0000313" key="3">
    <source>
        <dbReference type="Proteomes" id="UP000694240"/>
    </source>
</evidence>